<accession>A0A4Y7INT1</accession>
<dbReference type="Gramene" id="RZC50544">
    <property type="protein sequence ID" value="RZC50544"/>
    <property type="gene ID" value="C5167_018968"/>
</dbReference>
<gene>
    <name evidence="2" type="ORF">C5167_018968</name>
</gene>
<evidence type="ECO:0000313" key="3">
    <source>
        <dbReference type="Proteomes" id="UP000316621"/>
    </source>
</evidence>
<feature type="region of interest" description="Disordered" evidence="1">
    <location>
        <begin position="38"/>
        <end position="96"/>
    </location>
</feature>
<keyword evidence="3" id="KW-1185">Reference proteome</keyword>
<feature type="compositionally biased region" description="Basic and acidic residues" evidence="1">
    <location>
        <begin position="72"/>
        <end position="87"/>
    </location>
</feature>
<organism evidence="2 3">
    <name type="scientific">Papaver somniferum</name>
    <name type="common">Opium poppy</name>
    <dbReference type="NCBI Taxonomy" id="3469"/>
    <lineage>
        <taxon>Eukaryota</taxon>
        <taxon>Viridiplantae</taxon>
        <taxon>Streptophyta</taxon>
        <taxon>Embryophyta</taxon>
        <taxon>Tracheophyta</taxon>
        <taxon>Spermatophyta</taxon>
        <taxon>Magnoliopsida</taxon>
        <taxon>Ranunculales</taxon>
        <taxon>Papaveraceae</taxon>
        <taxon>Papaveroideae</taxon>
        <taxon>Papaver</taxon>
    </lineage>
</organism>
<reference evidence="2 3" key="1">
    <citation type="journal article" date="2018" name="Science">
        <title>The opium poppy genome and morphinan production.</title>
        <authorList>
            <person name="Guo L."/>
            <person name="Winzer T."/>
            <person name="Yang X."/>
            <person name="Li Y."/>
            <person name="Ning Z."/>
            <person name="He Z."/>
            <person name="Teodor R."/>
            <person name="Lu Y."/>
            <person name="Bowser T.A."/>
            <person name="Graham I.A."/>
            <person name="Ye K."/>
        </authorList>
    </citation>
    <scope>NUCLEOTIDE SEQUENCE [LARGE SCALE GENOMIC DNA]</scope>
    <source>
        <strain evidence="3">cv. HN1</strain>
        <tissue evidence="2">Leaves</tissue>
    </source>
</reference>
<sequence length="96" mass="11236">MEAQFLRELEKRDEQDYAGFTGLKTHVAALTQRTRDDEFSGSMMFHKQQRGPRVRLPKPPSLSTQRPACKMSYRDNSHSPFNVDKHQPQPVRIRHT</sequence>
<dbReference type="EMBL" id="CM010716">
    <property type="protein sequence ID" value="RZC50544.1"/>
    <property type="molecule type" value="Genomic_DNA"/>
</dbReference>
<evidence type="ECO:0000313" key="2">
    <source>
        <dbReference type="EMBL" id="RZC50544.1"/>
    </source>
</evidence>
<protein>
    <submittedName>
        <fullName evidence="2">Uncharacterized protein</fullName>
    </submittedName>
</protein>
<proteinExistence type="predicted"/>
<dbReference type="Proteomes" id="UP000316621">
    <property type="component" value="Chromosome 2"/>
</dbReference>
<dbReference type="AlphaFoldDB" id="A0A4Y7INT1"/>
<evidence type="ECO:0000256" key="1">
    <source>
        <dbReference type="SAM" id="MobiDB-lite"/>
    </source>
</evidence>
<feature type="compositionally biased region" description="Basic residues" evidence="1">
    <location>
        <begin position="47"/>
        <end position="56"/>
    </location>
</feature>
<name>A0A4Y7INT1_PAPSO</name>